<gene>
    <name evidence="3" type="ORF">ACFPOF_09310</name>
</gene>
<proteinExistence type="predicted"/>
<dbReference type="PANTHER" id="PTHR43308">
    <property type="entry name" value="OUTER MEMBRANE PROTEIN ALPHA-RELATED"/>
    <property type="match status" value="1"/>
</dbReference>
<evidence type="ECO:0000256" key="1">
    <source>
        <dbReference type="SAM" id="SignalP"/>
    </source>
</evidence>
<dbReference type="Proteomes" id="UP001596113">
    <property type="component" value="Unassembled WGS sequence"/>
</dbReference>
<organism evidence="3 4">
    <name type="scientific">Cohnella soli</name>
    <dbReference type="NCBI Taxonomy" id="425005"/>
    <lineage>
        <taxon>Bacteria</taxon>
        <taxon>Bacillati</taxon>
        <taxon>Bacillota</taxon>
        <taxon>Bacilli</taxon>
        <taxon>Bacillales</taxon>
        <taxon>Paenibacillaceae</taxon>
        <taxon>Cohnella</taxon>
    </lineage>
</organism>
<feature type="domain" description="SLH" evidence="2">
    <location>
        <begin position="175"/>
        <end position="238"/>
    </location>
</feature>
<sequence length="413" mass="46319">MKKMMISVVASALVFSSFGGSASAAQQAKFKDVPASHWAYSAIMQASTKGYVKGFPDGTFHPDAPVTVAQFISMMMLSMSGKDESGAVTWSKATLDRIDDATRHMLVDGFVFDFSQGKPWYKNYVESLQTLGFIKNEYVGRYDESLTRERAARIVSATDILFHSLPQDEYAYLAVKQMKDQKSMEESFKAAIGATLITGVLSGFPDGSFKPKKVLSRSEAISVIERVNNDALRKPAKVNLSGVPYSMVPIFGYKDLSVNIFDNNEMKLVHDQLAKTIPDYEGVVEHNGNQFFYFLDEATREKYDRAYHYLEDFFNYDTPVDVSLGISNRTYTIIFTKYPERYERAKTVLSTVLTTVFKEKAADVQKIFDTAVKDFQNGKSVKIKQMVGKRQIIIEPSGDGYTLHTAISAYADK</sequence>
<dbReference type="InterPro" id="IPR001119">
    <property type="entry name" value="SLH_dom"/>
</dbReference>
<feature type="domain" description="SLH" evidence="2">
    <location>
        <begin position="26"/>
        <end position="89"/>
    </location>
</feature>
<dbReference type="RefSeq" id="WP_378131847.1">
    <property type="nucleotide sequence ID" value="NZ_JBHSMI010000016.1"/>
</dbReference>
<comment type="caution">
    <text evidence="3">The sequence shown here is derived from an EMBL/GenBank/DDBJ whole genome shotgun (WGS) entry which is preliminary data.</text>
</comment>
<evidence type="ECO:0000313" key="4">
    <source>
        <dbReference type="Proteomes" id="UP001596113"/>
    </source>
</evidence>
<protein>
    <submittedName>
        <fullName evidence="3">S-layer homology domain-containing protein</fullName>
    </submittedName>
</protein>
<keyword evidence="1" id="KW-0732">Signal</keyword>
<dbReference type="EMBL" id="JBHSMI010000016">
    <property type="protein sequence ID" value="MFC5402940.1"/>
    <property type="molecule type" value="Genomic_DNA"/>
</dbReference>
<dbReference type="InterPro" id="IPR051465">
    <property type="entry name" value="Cell_Envelope_Struct_Comp"/>
</dbReference>
<evidence type="ECO:0000259" key="2">
    <source>
        <dbReference type="PROSITE" id="PS51272"/>
    </source>
</evidence>
<evidence type="ECO:0000313" key="3">
    <source>
        <dbReference type="EMBL" id="MFC5402940.1"/>
    </source>
</evidence>
<reference evidence="4" key="1">
    <citation type="journal article" date="2019" name="Int. J. Syst. Evol. Microbiol.">
        <title>The Global Catalogue of Microorganisms (GCM) 10K type strain sequencing project: providing services to taxonomists for standard genome sequencing and annotation.</title>
        <authorList>
            <consortium name="The Broad Institute Genomics Platform"/>
            <consortium name="The Broad Institute Genome Sequencing Center for Infectious Disease"/>
            <person name="Wu L."/>
            <person name="Ma J."/>
        </authorList>
    </citation>
    <scope>NUCLEOTIDE SEQUENCE [LARGE SCALE GENOMIC DNA]</scope>
    <source>
        <strain evidence="4">CGMCC 1.18575</strain>
    </source>
</reference>
<feature type="chain" id="PRO_5045298846" evidence="1">
    <location>
        <begin position="25"/>
        <end position="413"/>
    </location>
</feature>
<keyword evidence="4" id="KW-1185">Reference proteome</keyword>
<dbReference type="PANTHER" id="PTHR43308:SF5">
    <property type="entry name" value="S-LAYER PROTEIN _ PEPTIDOGLYCAN ENDO-BETA-N-ACETYLGLUCOSAMINIDASE"/>
    <property type="match status" value="1"/>
</dbReference>
<feature type="signal peptide" evidence="1">
    <location>
        <begin position="1"/>
        <end position="24"/>
    </location>
</feature>
<dbReference type="Pfam" id="PF00395">
    <property type="entry name" value="SLH"/>
    <property type="match status" value="2"/>
</dbReference>
<accession>A0ABW0HNY8</accession>
<dbReference type="PROSITE" id="PS51272">
    <property type="entry name" value="SLH"/>
    <property type="match status" value="2"/>
</dbReference>
<name>A0ABW0HNY8_9BACL</name>